<dbReference type="AlphaFoldDB" id="A0A0U1RIU5"/>
<dbReference type="HOGENOM" id="CLU_2936814_0_0_4"/>
<gene>
    <name evidence="1" type="ordered locus">NMA1299</name>
</gene>
<evidence type="ECO:0000313" key="1">
    <source>
        <dbReference type="EMBL" id="CAM08483.1"/>
    </source>
</evidence>
<name>A0A0U1RIU5_NEIMA</name>
<dbReference type="EnsemblBacteria" id="CAM08483">
    <property type="protein sequence ID" value="CAM08483"/>
    <property type="gene ID" value="NMA1299"/>
</dbReference>
<accession>A0A0U1RIU5</accession>
<dbReference type="KEGG" id="nma:NMA1299"/>
<evidence type="ECO:0000313" key="2">
    <source>
        <dbReference type="Proteomes" id="UP000000626"/>
    </source>
</evidence>
<sequence>MNTVKEYTAVRERLLNAADYLEEVRKDRKTGNIASVEFVPPKIGARGYGKFKVRYKTLVAVDL</sequence>
<dbReference type="Proteomes" id="UP000000626">
    <property type="component" value="Chromosome"/>
</dbReference>
<dbReference type="GeneID" id="93386103"/>
<proteinExistence type="predicted"/>
<dbReference type="RefSeq" id="WP_002213617.1">
    <property type="nucleotide sequence ID" value="NC_003116.1"/>
</dbReference>
<organism evidence="1 2">
    <name type="scientific">Neisseria meningitidis serogroup A / serotype 4A (strain DSM 15465 / Z2491)</name>
    <dbReference type="NCBI Taxonomy" id="122587"/>
    <lineage>
        <taxon>Bacteria</taxon>
        <taxon>Pseudomonadati</taxon>
        <taxon>Pseudomonadota</taxon>
        <taxon>Betaproteobacteria</taxon>
        <taxon>Neisseriales</taxon>
        <taxon>Neisseriaceae</taxon>
        <taxon>Neisseria</taxon>
    </lineage>
</organism>
<protein>
    <submittedName>
        <fullName evidence="1">Uncharacterized protein</fullName>
    </submittedName>
</protein>
<dbReference type="EMBL" id="AL157959">
    <property type="protein sequence ID" value="CAM08483.1"/>
    <property type="molecule type" value="Genomic_DNA"/>
</dbReference>
<reference evidence="1 2" key="1">
    <citation type="journal article" date="2000" name="Nature">
        <title>Complete DNA sequence of a serogroup A strain of Neisseria meningitidis Z2491.</title>
        <authorList>
            <person name="Parkhill J."/>
            <person name="Achtman M."/>
            <person name="James K.D."/>
            <person name="Bentley S.D."/>
            <person name="Churcher C."/>
            <person name="Klee S.R."/>
            <person name="Morelli G."/>
            <person name="Basham D."/>
            <person name="Brown D."/>
            <person name="Chillingworth T."/>
            <person name="Davies R.M."/>
            <person name="Davis P."/>
            <person name="Devlin K."/>
            <person name="Feltwell T."/>
            <person name="Hamlin N."/>
            <person name="Holroyd S."/>
            <person name="Jagels K."/>
            <person name="Leather S."/>
            <person name="Moule S."/>
            <person name="Mungall K."/>
            <person name="Quail M.A."/>
            <person name="Rajandream M.A."/>
            <person name="Rutherford K.M."/>
            <person name="Simmonds M."/>
            <person name="Skelton J."/>
            <person name="Whitehead S."/>
            <person name="Spratt B.G."/>
            <person name="Barrell B.G."/>
        </authorList>
    </citation>
    <scope>NUCLEOTIDE SEQUENCE [LARGE SCALE GENOMIC DNA]</scope>
    <source>
        <strain evidence="2">DSM 15465 / Z2491</strain>
    </source>
</reference>